<gene>
    <name evidence="1" type="ORF">GBZ86_03535</name>
</gene>
<dbReference type="OrthoDB" id="1911679at2"/>
<sequence length="78" mass="9376">MLEEKIVSFRDEKGNKIDYEILEQKLICGSEYVAMTKVENKNIEIFKIKFDENWNESLHEVKSEKEINMFKQISNIKF</sequence>
<comment type="caution">
    <text evidence="1">The sequence shown here is derived from an EMBL/GenBank/DDBJ whole genome shotgun (WGS) entry which is preliminary data.</text>
</comment>
<evidence type="ECO:0000313" key="2">
    <source>
        <dbReference type="Proteomes" id="UP000430345"/>
    </source>
</evidence>
<organism evidence="1 2">
    <name type="scientific">Clostridium tarantellae</name>
    <dbReference type="NCBI Taxonomy" id="39493"/>
    <lineage>
        <taxon>Bacteria</taxon>
        <taxon>Bacillati</taxon>
        <taxon>Bacillota</taxon>
        <taxon>Clostridia</taxon>
        <taxon>Eubacteriales</taxon>
        <taxon>Clostridiaceae</taxon>
        <taxon>Clostridium</taxon>
    </lineage>
</organism>
<reference evidence="1 2" key="1">
    <citation type="submission" date="2019-10" db="EMBL/GenBank/DDBJ databases">
        <title>The Genome Sequence of Clostridium tarantellae Isolated from Fish Brain.</title>
        <authorList>
            <person name="Bano L."/>
            <person name="Kiel M."/>
            <person name="Sales G."/>
            <person name="Doxey A.C."/>
            <person name="Mansfield M.J."/>
            <person name="Schiavone M."/>
            <person name="Rossetto O."/>
            <person name="Pirazzini M."/>
            <person name="Dobrindt U."/>
            <person name="Montecucco C."/>
        </authorList>
    </citation>
    <scope>NUCLEOTIDE SEQUENCE [LARGE SCALE GENOMIC DNA]</scope>
    <source>
        <strain evidence="1 2">DSM 3997</strain>
    </source>
</reference>
<keyword evidence="2" id="KW-1185">Reference proteome</keyword>
<proteinExistence type="predicted"/>
<dbReference type="RefSeq" id="WP_152887795.1">
    <property type="nucleotide sequence ID" value="NZ_WHJC01000023.1"/>
</dbReference>
<dbReference type="EMBL" id="WHJC01000023">
    <property type="protein sequence ID" value="MPQ42825.1"/>
    <property type="molecule type" value="Genomic_DNA"/>
</dbReference>
<dbReference type="InterPro" id="IPR009711">
    <property type="entry name" value="UPF0473"/>
</dbReference>
<evidence type="ECO:0000313" key="1">
    <source>
        <dbReference type="EMBL" id="MPQ42825.1"/>
    </source>
</evidence>
<name>A0A6I1MHF9_9CLOT</name>
<dbReference type="AlphaFoldDB" id="A0A6I1MHF9"/>
<dbReference type="Proteomes" id="UP000430345">
    <property type="component" value="Unassembled WGS sequence"/>
</dbReference>
<dbReference type="Pfam" id="PF06949">
    <property type="entry name" value="DUF1292"/>
    <property type="match status" value="1"/>
</dbReference>
<accession>A0A6I1MHF9</accession>
<protein>
    <submittedName>
        <fullName evidence="1">DUF1292 domain-containing protein</fullName>
    </submittedName>
</protein>